<keyword evidence="1" id="KW-0812">Transmembrane</keyword>
<proteinExistence type="predicted"/>
<dbReference type="Proteomes" id="UP001459714">
    <property type="component" value="Unassembled WGS sequence"/>
</dbReference>
<gene>
    <name evidence="2" type="ORF">NST17_20475</name>
</gene>
<evidence type="ECO:0000256" key="1">
    <source>
        <dbReference type="SAM" id="Phobius"/>
    </source>
</evidence>
<dbReference type="EMBL" id="JBBYAK010000003">
    <property type="protein sequence ID" value="MEL3959531.1"/>
    <property type="molecule type" value="Genomic_DNA"/>
</dbReference>
<comment type="caution">
    <text evidence="2">The sequence shown here is derived from an EMBL/GenBank/DDBJ whole genome shotgun (WGS) entry which is preliminary data.</text>
</comment>
<organism evidence="2 3">
    <name type="scientific">Caldifermentibacillus hisashii</name>
    <dbReference type="NCBI Taxonomy" id="996558"/>
    <lineage>
        <taxon>Bacteria</taxon>
        <taxon>Bacillati</taxon>
        <taxon>Bacillota</taxon>
        <taxon>Bacilli</taxon>
        <taxon>Bacillales</taxon>
        <taxon>Bacillaceae</taxon>
        <taxon>Caldifermentibacillus</taxon>
    </lineage>
</organism>
<accession>A0ABU9K374</accession>
<reference evidence="2 3" key="1">
    <citation type="submission" date="2024-03" db="EMBL/GenBank/DDBJ databases">
        <title>Bacilli Hybrid Assemblies.</title>
        <authorList>
            <person name="Kovac J."/>
        </authorList>
    </citation>
    <scope>NUCLEOTIDE SEQUENCE [LARGE SCALE GENOMIC DNA]</scope>
    <source>
        <strain evidence="2 3">FSL M8-0022</strain>
    </source>
</reference>
<protein>
    <submittedName>
        <fullName evidence="2">Uncharacterized protein</fullName>
    </submittedName>
</protein>
<name>A0ABU9K374_9BACI</name>
<feature type="transmembrane region" description="Helical" evidence="1">
    <location>
        <begin position="49"/>
        <end position="69"/>
    </location>
</feature>
<evidence type="ECO:0000313" key="3">
    <source>
        <dbReference type="Proteomes" id="UP001459714"/>
    </source>
</evidence>
<dbReference type="RefSeq" id="WP_269919985.1">
    <property type="nucleotide sequence ID" value="NZ_JANUVP010000034.1"/>
</dbReference>
<sequence>MFRALFGVIFGIFFIVITGSIILEAFPQLQPLWGEFKNIVVSLYESSTVKYGTVVTVLIIIGLVILFGTSHGAKR</sequence>
<evidence type="ECO:0000313" key="2">
    <source>
        <dbReference type="EMBL" id="MEL3959531.1"/>
    </source>
</evidence>
<keyword evidence="3" id="KW-1185">Reference proteome</keyword>
<keyword evidence="1" id="KW-0472">Membrane</keyword>
<keyword evidence="1" id="KW-1133">Transmembrane helix</keyword>